<dbReference type="EMBL" id="VDEQ01000009">
    <property type="protein sequence ID" value="MQS34280.1"/>
    <property type="molecule type" value="Genomic_DNA"/>
</dbReference>
<reference evidence="2 3" key="1">
    <citation type="submission" date="2019-06" db="EMBL/GenBank/DDBJ databases">
        <title>Comparative genomics and metabolomics analyses of clavulanic acid producing Streptomyces species provides insight into specialized metabolism and evolution of beta-lactam biosynthetic gene clusters.</title>
        <authorList>
            <person name="Moore M.A."/>
            <person name="Cruz-Morales P."/>
            <person name="Barona Gomez F."/>
            <person name="Kapil T."/>
        </authorList>
    </citation>
    <scope>NUCLEOTIDE SEQUENCE [LARGE SCALE GENOMIC DNA]</scope>
    <source>
        <strain evidence="2 3">T-272</strain>
    </source>
</reference>
<dbReference type="RefSeq" id="WP_153480314.1">
    <property type="nucleotide sequence ID" value="NZ_VDEQ01000009.1"/>
</dbReference>
<proteinExistence type="predicted"/>
<gene>
    <name evidence="2" type="ORF">FFZ77_01180</name>
</gene>
<feature type="region of interest" description="Disordered" evidence="1">
    <location>
        <begin position="59"/>
        <end position="94"/>
    </location>
</feature>
<accession>A0ABW9NLV1</accession>
<keyword evidence="3" id="KW-1185">Reference proteome</keyword>
<evidence type="ECO:0008006" key="4">
    <source>
        <dbReference type="Google" id="ProtNLM"/>
    </source>
</evidence>
<evidence type="ECO:0000313" key="3">
    <source>
        <dbReference type="Proteomes" id="UP000460558"/>
    </source>
</evidence>
<dbReference type="Proteomes" id="UP000460558">
    <property type="component" value="Unassembled WGS sequence"/>
</dbReference>
<organism evidence="2 3">
    <name type="scientific">Streptomyces katsurahamanus</name>
    <dbReference type="NCBI Taxonomy" id="2577098"/>
    <lineage>
        <taxon>Bacteria</taxon>
        <taxon>Bacillati</taxon>
        <taxon>Actinomycetota</taxon>
        <taxon>Actinomycetes</taxon>
        <taxon>Kitasatosporales</taxon>
        <taxon>Streptomycetaceae</taxon>
        <taxon>Streptomyces</taxon>
    </lineage>
</organism>
<evidence type="ECO:0000256" key="1">
    <source>
        <dbReference type="SAM" id="MobiDB-lite"/>
    </source>
</evidence>
<evidence type="ECO:0000313" key="2">
    <source>
        <dbReference type="EMBL" id="MQS34280.1"/>
    </source>
</evidence>
<name>A0ABW9NLV1_9ACTN</name>
<sequence length="94" mass="9873">MELIAALPLQSHPPLAMQPARTRPYALAGARFVKTTTRADAPVEVPVFNPLTQTAAYADGTPLTAMATSKKTNPDGSIKNPPPSDEGSDPGVFE</sequence>
<feature type="compositionally biased region" description="Polar residues" evidence="1">
    <location>
        <begin position="66"/>
        <end position="75"/>
    </location>
</feature>
<protein>
    <recommendedName>
        <fullName evidence="4">ATP-grasp-modified RiPP</fullName>
    </recommendedName>
</protein>
<comment type="caution">
    <text evidence="2">The sequence shown here is derived from an EMBL/GenBank/DDBJ whole genome shotgun (WGS) entry which is preliminary data.</text>
</comment>